<dbReference type="STRING" id="80876.SAMN05421779_102688"/>
<sequence length="78" mass="9068">MPKRILQGVVVSDAADKTITVKVERRFMHPLYKKFIKRSKKYAAHDENNQAKVGEIVRIRECRPISKTKTWELVADAE</sequence>
<dbReference type="GO" id="GO:0003735">
    <property type="term" value="F:structural constituent of ribosome"/>
    <property type="evidence" value="ECO:0007669"/>
    <property type="project" value="UniProtKB-UniRule"/>
</dbReference>
<gene>
    <name evidence="6" type="primary">rpsQ</name>
    <name evidence="7" type="ORF">SAMN05421779_102688</name>
</gene>
<dbReference type="InterPro" id="IPR019984">
    <property type="entry name" value="Ribosomal_uS17_bact/chlr"/>
</dbReference>
<dbReference type="NCBIfam" id="TIGR03635">
    <property type="entry name" value="uS17_bact"/>
    <property type="match status" value="1"/>
</dbReference>
<evidence type="ECO:0000256" key="4">
    <source>
        <dbReference type="ARBA" id="ARBA00022980"/>
    </source>
</evidence>
<dbReference type="PRINTS" id="PR00973">
    <property type="entry name" value="RIBOSOMALS17"/>
</dbReference>
<comment type="subunit">
    <text evidence="6">Part of the 30S ribosomal subunit.</text>
</comment>
<evidence type="ECO:0000256" key="2">
    <source>
        <dbReference type="ARBA" id="ARBA00022730"/>
    </source>
</evidence>
<dbReference type="HAMAP" id="MF_01345_B">
    <property type="entry name" value="Ribosomal_uS17_B"/>
    <property type="match status" value="1"/>
</dbReference>
<reference evidence="7 8" key="1">
    <citation type="submission" date="2017-01" db="EMBL/GenBank/DDBJ databases">
        <authorList>
            <person name="Mah S.A."/>
            <person name="Swanson W.J."/>
            <person name="Moy G.W."/>
            <person name="Vacquier V.D."/>
        </authorList>
    </citation>
    <scope>NUCLEOTIDE SEQUENCE [LARGE SCALE GENOMIC DNA]</scope>
    <source>
        <strain evidence="7 8">DSM 11589</strain>
    </source>
</reference>
<dbReference type="AlphaFoldDB" id="A0A1N7KBB5"/>
<evidence type="ECO:0000256" key="1">
    <source>
        <dbReference type="ARBA" id="ARBA00010254"/>
    </source>
</evidence>
<evidence type="ECO:0000256" key="6">
    <source>
        <dbReference type="HAMAP-Rule" id="MF_01345"/>
    </source>
</evidence>
<dbReference type="InterPro" id="IPR000266">
    <property type="entry name" value="Ribosomal_uS17"/>
</dbReference>
<comment type="similarity">
    <text evidence="1 6">Belongs to the universal ribosomal protein uS17 family.</text>
</comment>
<dbReference type="GO" id="GO:0019843">
    <property type="term" value="F:rRNA binding"/>
    <property type="evidence" value="ECO:0007669"/>
    <property type="project" value="UniProtKB-UniRule"/>
</dbReference>
<dbReference type="InterPro" id="IPR012340">
    <property type="entry name" value="NA-bd_OB-fold"/>
</dbReference>
<protein>
    <recommendedName>
        <fullName evidence="6">Small ribosomal subunit protein uS17</fullName>
    </recommendedName>
</protein>
<dbReference type="GO" id="GO:0022627">
    <property type="term" value="C:cytosolic small ribosomal subunit"/>
    <property type="evidence" value="ECO:0007669"/>
    <property type="project" value="UniProtKB-UniRule"/>
</dbReference>
<dbReference type="Pfam" id="PF00366">
    <property type="entry name" value="Ribosomal_S17"/>
    <property type="match status" value="1"/>
</dbReference>
<keyword evidence="4 6" id="KW-0689">Ribosomal protein</keyword>
<dbReference type="PANTHER" id="PTHR10744:SF1">
    <property type="entry name" value="SMALL RIBOSOMAL SUBUNIT PROTEIN US17M"/>
    <property type="match status" value="1"/>
</dbReference>
<evidence type="ECO:0000313" key="8">
    <source>
        <dbReference type="Proteomes" id="UP000185678"/>
    </source>
</evidence>
<accession>A0A1N7KBB5</accession>
<keyword evidence="2 6" id="KW-0699">rRNA-binding</keyword>
<dbReference type="GO" id="GO:0006412">
    <property type="term" value="P:translation"/>
    <property type="evidence" value="ECO:0007669"/>
    <property type="project" value="UniProtKB-UniRule"/>
</dbReference>
<dbReference type="NCBIfam" id="NF004123">
    <property type="entry name" value="PRK05610.1"/>
    <property type="match status" value="1"/>
</dbReference>
<keyword evidence="3 6" id="KW-0694">RNA-binding</keyword>
<evidence type="ECO:0000256" key="3">
    <source>
        <dbReference type="ARBA" id="ARBA00022884"/>
    </source>
</evidence>
<evidence type="ECO:0000313" key="7">
    <source>
        <dbReference type="EMBL" id="SIS58843.1"/>
    </source>
</evidence>
<dbReference type="PANTHER" id="PTHR10744">
    <property type="entry name" value="40S RIBOSOMAL PROTEIN S11 FAMILY MEMBER"/>
    <property type="match status" value="1"/>
</dbReference>
<dbReference type="RefSeq" id="WP_076399511.1">
    <property type="nucleotide sequence ID" value="NZ_FTOA01000002.1"/>
</dbReference>
<comment type="function">
    <text evidence="6">One of the primary rRNA binding proteins, it binds specifically to the 5'-end of 16S ribosomal RNA.</text>
</comment>
<proteinExistence type="inferred from homology"/>
<dbReference type="EMBL" id="FTOA01000002">
    <property type="protein sequence ID" value="SIS58843.1"/>
    <property type="molecule type" value="Genomic_DNA"/>
</dbReference>
<evidence type="ECO:0000256" key="5">
    <source>
        <dbReference type="ARBA" id="ARBA00023274"/>
    </source>
</evidence>
<keyword evidence="8" id="KW-1185">Reference proteome</keyword>
<dbReference type="Proteomes" id="UP000185678">
    <property type="component" value="Unassembled WGS sequence"/>
</dbReference>
<dbReference type="SUPFAM" id="SSF50249">
    <property type="entry name" value="Nucleic acid-binding proteins"/>
    <property type="match status" value="1"/>
</dbReference>
<name>A0A1N7KBB5_9PROT</name>
<keyword evidence="5 6" id="KW-0687">Ribonucleoprotein</keyword>
<dbReference type="Gene3D" id="2.40.50.140">
    <property type="entry name" value="Nucleic acid-binding proteins"/>
    <property type="match status" value="1"/>
</dbReference>
<organism evidence="7 8">
    <name type="scientific">Insolitispirillum peregrinum</name>
    <dbReference type="NCBI Taxonomy" id="80876"/>
    <lineage>
        <taxon>Bacteria</taxon>
        <taxon>Pseudomonadati</taxon>
        <taxon>Pseudomonadota</taxon>
        <taxon>Alphaproteobacteria</taxon>
        <taxon>Rhodospirillales</taxon>
        <taxon>Novispirillaceae</taxon>
        <taxon>Insolitispirillum</taxon>
    </lineage>
</organism>
<dbReference type="CDD" id="cd00364">
    <property type="entry name" value="Ribosomal_uS17"/>
    <property type="match status" value="1"/>
</dbReference>
<dbReference type="OrthoDB" id="9811714at2"/>